<dbReference type="CDD" id="cd00776">
    <property type="entry name" value="AsxRS_core"/>
    <property type="match status" value="1"/>
</dbReference>
<dbReference type="GO" id="GO:0003723">
    <property type="term" value="F:RNA binding"/>
    <property type="evidence" value="ECO:0007669"/>
    <property type="project" value="TreeGrafter"/>
</dbReference>
<dbReference type="Pfam" id="PF00152">
    <property type="entry name" value="tRNA-synt_2"/>
    <property type="match status" value="1"/>
</dbReference>
<dbReference type="InterPro" id="IPR004364">
    <property type="entry name" value="Aa-tRNA-synt_II"/>
</dbReference>
<protein>
    <recommendedName>
        <fullName evidence="3">aspartate--tRNA ligase</fullName>
        <ecNumber evidence="3">6.1.1.12</ecNumber>
    </recommendedName>
    <alternativeName>
        <fullName evidence="10">Aspartyl-tRNA synthetase</fullName>
    </alternativeName>
</protein>
<evidence type="ECO:0000256" key="7">
    <source>
        <dbReference type="ARBA" id="ARBA00022840"/>
    </source>
</evidence>
<evidence type="ECO:0000256" key="2">
    <source>
        <dbReference type="ARBA" id="ARBA00005312"/>
    </source>
</evidence>
<dbReference type="HAMAP" id="MF_02075">
    <property type="entry name" value="Asp_tRNA_synth_type2"/>
    <property type="match status" value="1"/>
</dbReference>
<evidence type="ECO:0000256" key="3">
    <source>
        <dbReference type="ARBA" id="ARBA00012841"/>
    </source>
</evidence>
<dbReference type="InterPro" id="IPR004523">
    <property type="entry name" value="Asp-tRNA_synthase_2"/>
</dbReference>
<evidence type="ECO:0000256" key="12">
    <source>
        <dbReference type="SAM" id="MobiDB-lite"/>
    </source>
</evidence>
<dbReference type="NCBIfam" id="NF003483">
    <property type="entry name" value="PRK05159.1"/>
    <property type="match status" value="1"/>
</dbReference>
<dbReference type="InterPro" id="IPR045864">
    <property type="entry name" value="aa-tRNA-synth_II/BPL/LPL"/>
</dbReference>
<evidence type="ECO:0000256" key="4">
    <source>
        <dbReference type="ARBA" id="ARBA00022490"/>
    </source>
</evidence>
<dbReference type="InterPro" id="IPR002312">
    <property type="entry name" value="Asp/Asn-tRNA-synth_IIb"/>
</dbReference>
<evidence type="ECO:0000256" key="10">
    <source>
        <dbReference type="ARBA" id="ARBA00033155"/>
    </source>
</evidence>
<dbReference type="PROSITE" id="PS50862">
    <property type="entry name" value="AA_TRNA_LIGASE_II"/>
    <property type="match status" value="1"/>
</dbReference>
<keyword evidence="5" id="KW-0436">Ligase</keyword>
<reference evidence="14" key="1">
    <citation type="journal article" date="2020" name="Stud. Mycol.">
        <title>101 Dothideomycetes genomes: a test case for predicting lifestyles and emergence of pathogens.</title>
        <authorList>
            <person name="Haridas S."/>
            <person name="Albert R."/>
            <person name="Binder M."/>
            <person name="Bloem J."/>
            <person name="Labutti K."/>
            <person name="Salamov A."/>
            <person name="Andreopoulos B."/>
            <person name="Baker S."/>
            <person name="Barry K."/>
            <person name="Bills G."/>
            <person name="Bluhm B."/>
            <person name="Cannon C."/>
            <person name="Castanera R."/>
            <person name="Culley D."/>
            <person name="Daum C."/>
            <person name="Ezra D."/>
            <person name="Gonzalez J."/>
            <person name="Henrissat B."/>
            <person name="Kuo A."/>
            <person name="Liang C."/>
            <person name="Lipzen A."/>
            <person name="Lutzoni F."/>
            <person name="Magnuson J."/>
            <person name="Mondo S."/>
            <person name="Nolan M."/>
            <person name="Ohm R."/>
            <person name="Pangilinan J."/>
            <person name="Park H.-J."/>
            <person name="Ramirez L."/>
            <person name="Alfaro M."/>
            <person name="Sun H."/>
            <person name="Tritt A."/>
            <person name="Yoshinaga Y."/>
            <person name="Zwiers L.-H."/>
            <person name="Turgeon B."/>
            <person name="Goodwin S."/>
            <person name="Spatafora J."/>
            <person name="Crous P."/>
            <person name="Grigoriev I."/>
        </authorList>
    </citation>
    <scope>NUCLEOTIDE SEQUENCE</scope>
    <source>
        <strain evidence="14">CBS 115976</strain>
    </source>
</reference>
<dbReference type="Pfam" id="PF01336">
    <property type="entry name" value="tRNA_anti-codon"/>
    <property type="match status" value="1"/>
</dbReference>
<proteinExistence type="inferred from homology"/>
<keyword evidence="8" id="KW-0648">Protein biosynthesis</keyword>
<gene>
    <name evidence="14" type="ORF">BT63DRAFT_365587</name>
</gene>
<organism evidence="14 15">
    <name type="scientific">Microthyrium microscopicum</name>
    <dbReference type="NCBI Taxonomy" id="703497"/>
    <lineage>
        <taxon>Eukaryota</taxon>
        <taxon>Fungi</taxon>
        <taxon>Dikarya</taxon>
        <taxon>Ascomycota</taxon>
        <taxon>Pezizomycotina</taxon>
        <taxon>Dothideomycetes</taxon>
        <taxon>Dothideomycetes incertae sedis</taxon>
        <taxon>Microthyriales</taxon>
        <taxon>Microthyriaceae</taxon>
        <taxon>Microthyrium</taxon>
    </lineage>
</organism>
<dbReference type="SUPFAM" id="SSF50249">
    <property type="entry name" value="Nucleic acid-binding proteins"/>
    <property type="match status" value="1"/>
</dbReference>
<dbReference type="GO" id="GO:0006422">
    <property type="term" value="P:aspartyl-tRNA aminoacylation"/>
    <property type="evidence" value="ECO:0007669"/>
    <property type="project" value="InterPro"/>
</dbReference>
<comment type="catalytic activity">
    <reaction evidence="11">
        <text>tRNA(Asp) + L-aspartate + ATP = L-aspartyl-tRNA(Asp) + AMP + diphosphate</text>
        <dbReference type="Rhea" id="RHEA:19649"/>
        <dbReference type="Rhea" id="RHEA-COMP:9660"/>
        <dbReference type="Rhea" id="RHEA-COMP:9678"/>
        <dbReference type="ChEBI" id="CHEBI:29991"/>
        <dbReference type="ChEBI" id="CHEBI:30616"/>
        <dbReference type="ChEBI" id="CHEBI:33019"/>
        <dbReference type="ChEBI" id="CHEBI:78442"/>
        <dbReference type="ChEBI" id="CHEBI:78516"/>
        <dbReference type="ChEBI" id="CHEBI:456215"/>
        <dbReference type="EC" id="6.1.1.12"/>
    </reaction>
</comment>
<evidence type="ECO:0000256" key="5">
    <source>
        <dbReference type="ARBA" id="ARBA00022598"/>
    </source>
</evidence>
<feature type="region of interest" description="Disordered" evidence="12">
    <location>
        <begin position="1"/>
        <end position="167"/>
    </location>
</feature>
<name>A0A6A6UTN2_9PEZI</name>
<keyword evidence="9 14" id="KW-0030">Aminoacyl-tRNA synthetase</keyword>
<evidence type="ECO:0000256" key="1">
    <source>
        <dbReference type="ARBA" id="ARBA00004496"/>
    </source>
</evidence>
<dbReference type="Proteomes" id="UP000799302">
    <property type="component" value="Unassembled WGS sequence"/>
</dbReference>
<dbReference type="Gene3D" id="3.30.930.10">
    <property type="entry name" value="Bira Bifunctional Protein, Domain 2"/>
    <property type="match status" value="1"/>
</dbReference>
<dbReference type="OrthoDB" id="372395at2759"/>
<dbReference type="GO" id="GO:0005524">
    <property type="term" value="F:ATP binding"/>
    <property type="evidence" value="ECO:0007669"/>
    <property type="project" value="UniProtKB-KW"/>
</dbReference>
<feature type="compositionally biased region" description="Polar residues" evidence="12">
    <location>
        <begin position="44"/>
        <end position="54"/>
    </location>
</feature>
<evidence type="ECO:0000256" key="11">
    <source>
        <dbReference type="ARBA" id="ARBA00047904"/>
    </source>
</evidence>
<dbReference type="InterPro" id="IPR006195">
    <property type="entry name" value="aa-tRNA-synth_II"/>
</dbReference>
<evidence type="ECO:0000313" key="14">
    <source>
        <dbReference type="EMBL" id="KAF2674418.1"/>
    </source>
</evidence>
<feature type="compositionally biased region" description="Basic and acidic residues" evidence="12">
    <location>
        <begin position="116"/>
        <end position="167"/>
    </location>
</feature>
<evidence type="ECO:0000259" key="13">
    <source>
        <dbReference type="PROSITE" id="PS50862"/>
    </source>
</evidence>
<sequence>MSSLKKALHKIRHPSVSGDTSPKDSNDAATSEVSSVTSAPVIGNGTNTSRSNSVRKAKTDVFPENGSPRSSGVFSRGRIGSTKERTHTHSPIRAVKEKLGLVTSDSSDDGTVPLNRDGEKASKNQMRKFEKQADQERRAEAQREKDRELEEKKHQMEEEAEKEETPEQKAMYGVLPINNYSGVEKREPRLLLENIESSMIGKEVVFRARVHSMRKMSAKLAFFLLRQSTRSIQGVLQQHGDVTKYFMYWAERLDVETVVLVRGIVQEPKAKEGKVLGAHVHDFEIMITDMHVEGKVTNALPYTVQEDEVNPKMSTDGSDPRAAVSQRVRMANRVIDLRTNFSQAIFRIQSGLCYGFRSYLDEAGFVEIHTPKLQGGATESGASVFKVDYFGRGAFLAQSPQLAKQMSISADFGKVYEIGAVFRAENSNTHRHLTEYTGLDLEMAIDEHYHEVLRVLDATFKSMFKGIYEKYRHEIDIVKTHFPHEDLIWLDKTPILPFAEAIQMLNETGWRDEHGNPLPLDEDLGTRDEIQLGKVVKEKYGTDYYVLDKFPISARPFYAMPDPTNPLVTNSFDIFLRGQEILSGGQRIHDAEMLLKRLSDANVDPRSMEEYIQGFEWGCPPHGGGGIGLERMLMLLLNLGDIRNASLFHRDPRSFPARPAMVQLRHPEASTMHPPWEGKDRVTAGEDFQPLEKLIANYGDASNTSWLEPRTKIWRDPFTGAAVGYANQDGFAIIVGDPLCHESQYTKTIAGFLKHVKKEEGLKPLWLLVGQPVEEVLADRFNWRTFSVTAGQRLNPANATNLDAEVMRKIRHAEKEGVKAIDIPLGKAVPDEVKEKVDARVKDWLAGRKGKQVHLTNIHPWQDQEHRQYHYTVDKEGTIGALVVFAQLSPEHGFQIKYSMDFPGAPSGSIEFLITHSLKRLAADGVTNCTFGDGAAHHLTPGHNMNSTKVKMLGKAYSAIVNELKLTNKSEFREKLGAKDDPMYICYPAHGLGPMAVKALLSFFEDP</sequence>
<accession>A0A6A6UTN2</accession>
<evidence type="ECO:0000256" key="8">
    <source>
        <dbReference type="ARBA" id="ARBA00022917"/>
    </source>
</evidence>
<dbReference type="InterPro" id="IPR024320">
    <property type="entry name" value="LPG_synthase_C"/>
</dbReference>
<dbReference type="SUPFAM" id="SSF55681">
    <property type="entry name" value="Class II aaRS and biotin synthetases"/>
    <property type="match status" value="1"/>
</dbReference>
<dbReference type="InterPro" id="IPR004365">
    <property type="entry name" value="NA-bd_OB_tRNA"/>
</dbReference>
<dbReference type="Pfam" id="PF09924">
    <property type="entry name" value="LPG_synthase_C"/>
    <property type="match status" value="1"/>
</dbReference>
<evidence type="ECO:0000256" key="9">
    <source>
        <dbReference type="ARBA" id="ARBA00023146"/>
    </source>
</evidence>
<dbReference type="PRINTS" id="PR01042">
    <property type="entry name" value="TRNASYNTHASP"/>
</dbReference>
<keyword evidence="4" id="KW-0963">Cytoplasm</keyword>
<feature type="domain" description="Aminoacyl-transfer RNA synthetases class-II family profile" evidence="13">
    <location>
        <begin position="346"/>
        <end position="656"/>
    </location>
</feature>
<dbReference type="GO" id="GO:0004815">
    <property type="term" value="F:aspartate-tRNA ligase activity"/>
    <property type="evidence" value="ECO:0007669"/>
    <property type="project" value="UniProtKB-EC"/>
</dbReference>
<dbReference type="GO" id="GO:0017101">
    <property type="term" value="C:aminoacyl-tRNA synthetase multienzyme complex"/>
    <property type="evidence" value="ECO:0007669"/>
    <property type="project" value="TreeGrafter"/>
</dbReference>
<dbReference type="Gene3D" id="2.40.50.140">
    <property type="entry name" value="Nucleic acid-binding proteins"/>
    <property type="match status" value="1"/>
</dbReference>
<feature type="compositionally biased region" description="Basic residues" evidence="12">
    <location>
        <begin position="1"/>
        <end position="13"/>
    </location>
</feature>
<dbReference type="PANTHER" id="PTHR43450">
    <property type="entry name" value="ASPARTYL-TRNA SYNTHETASE"/>
    <property type="match status" value="1"/>
</dbReference>
<keyword evidence="15" id="KW-1185">Reference proteome</keyword>
<dbReference type="EMBL" id="MU004230">
    <property type="protein sequence ID" value="KAF2674418.1"/>
    <property type="molecule type" value="Genomic_DNA"/>
</dbReference>
<evidence type="ECO:0000313" key="15">
    <source>
        <dbReference type="Proteomes" id="UP000799302"/>
    </source>
</evidence>
<dbReference type="CDD" id="cd04320">
    <property type="entry name" value="AspRS_cyto_N"/>
    <property type="match status" value="1"/>
</dbReference>
<dbReference type="EC" id="6.1.1.12" evidence="3"/>
<dbReference type="AlphaFoldDB" id="A0A6A6UTN2"/>
<comment type="subcellular location">
    <subcellularLocation>
        <location evidence="1">Cytoplasm</location>
    </subcellularLocation>
</comment>
<dbReference type="NCBIfam" id="TIGR00458">
    <property type="entry name" value="aspS_nondisc"/>
    <property type="match status" value="1"/>
</dbReference>
<dbReference type="PANTHER" id="PTHR43450:SF2">
    <property type="entry name" value="ASPARTATE--TRNA LIGASE"/>
    <property type="match status" value="1"/>
</dbReference>
<evidence type="ECO:0000256" key="6">
    <source>
        <dbReference type="ARBA" id="ARBA00022741"/>
    </source>
</evidence>
<dbReference type="InterPro" id="IPR012340">
    <property type="entry name" value="NA-bd_OB-fold"/>
</dbReference>
<dbReference type="FunFam" id="3.30.930.10:FF:000013">
    <property type="entry name" value="Aspartate--tRNA ligase, cytoplasmic"/>
    <property type="match status" value="1"/>
</dbReference>
<keyword evidence="7" id="KW-0067">ATP-binding</keyword>
<comment type="similarity">
    <text evidence="2">Belongs to the class-II aminoacyl-tRNA synthetase family. Type 2 subfamily.</text>
</comment>
<feature type="compositionally biased region" description="Low complexity" evidence="12">
    <location>
        <begin position="28"/>
        <end position="39"/>
    </location>
</feature>
<keyword evidence="6" id="KW-0547">Nucleotide-binding</keyword>
<dbReference type="GO" id="GO:0005829">
    <property type="term" value="C:cytosol"/>
    <property type="evidence" value="ECO:0007669"/>
    <property type="project" value="TreeGrafter"/>
</dbReference>